<reference evidence="2 3" key="1">
    <citation type="journal article" date="2016" name="Front. Microbiol.">
        <title>Fuerstia marisgermanicae gen. nov., sp. nov., an Unusual Member of the Phylum Planctomycetes from the German Wadden Sea.</title>
        <authorList>
            <person name="Kohn T."/>
            <person name="Heuer A."/>
            <person name="Jogler M."/>
            <person name="Vollmers J."/>
            <person name="Boedeker C."/>
            <person name="Bunk B."/>
            <person name="Rast P."/>
            <person name="Borchert D."/>
            <person name="Glockner I."/>
            <person name="Freese H.M."/>
            <person name="Klenk H.P."/>
            <person name="Overmann J."/>
            <person name="Kaster A.K."/>
            <person name="Rohde M."/>
            <person name="Wiegand S."/>
            <person name="Jogler C."/>
        </authorList>
    </citation>
    <scope>NUCLEOTIDE SEQUENCE [LARGE SCALE GENOMIC DNA]</scope>
    <source>
        <strain evidence="2 3">NH11</strain>
    </source>
</reference>
<protein>
    <submittedName>
        <fullName evidence="2">Uncharacterized protein</fullName>
    </submittedName>
</protein>
<evidence type="ECO:0000313" key="3">
    <source>
        <dbReference type="Proteomes" id="UP000187735"/>
    </source>
</evidence>
<dbReference type="KEGG" id="fmr:Fuma_04417"/>
<dbReference type="STRING" id="1891926.Fuma_04417"/>
<sequence precursor="true">MLKNLMLALVPVTMLASSVKADEELTIDVASITDSDVEIVDVDLDIDVDQLSAEAGEESGSDAIEACFRRFGYRGGYRSWGCGYGHSYYNRCYSYCRPLYSYRTICYAPPVYRCVATPIYHYYWGCH</sequence>
<dbReference type="RefSeq" id="WP_077028479.1">
    <property type="nucleotide sequence ID" value="NZ_CP017641.1"/>
</dbReference>
<feature type="chain" id="PRO_5012998480" evidence="1">
    <location>
        <begin position="22"/>
        <end position="127"/>
    </location>
</feature>
<dbReference type="EMBL" id="CP017641">
    <property type="protein sequence ID" value="APZ94778.1"/>
    <property type="molecule type" value="Genomic_DNA"/>
</dbReference>
<organism evidence="2 3">
    <name type="scientific">Fuerstiella marisgermanici</name>
    <dbReference type="NCBI Taxonomy" id="1891926"/>
    <lineage>
        <taxon>Bacteria</taxon>
        <taxon>Pseudomonadati</taxon>
        <taxon>Planctomycetota</taxon>
        <taxon>Planctomycetia</taxon>
        <taxon>Planctomycetales</taxon>
        <taxon>Planctomycetaceae</taxon>
        <taxon>Fuerstiella</taxon>
    </lineage>
</organism>
<evidence type="ECO:0000313" key="2">
    <source>
        <dbReference type="EMBL" id="APZ94778.1"/>
    </source>
</evidence>
<dbReference type="Proteomes" id="UP000187735">
    <property type="component" value="Chromosome"/>
</dbReference>
<keyword evidence="3" id="KW-1185">Reference proteome</keyword>
<gene>
    <name evidence="2" type="ORF">Fuma_04417</name>
</gene>
<accession>A0A1P8WL40</accession>
<dbReference type="AlphaFoldDB" id="A0A1P8WL40"/>
<evidence type="ECO:0000256" key="1">
    <source>
        <dbReference type="SAM" id="SignalP"/>
    </source>
</evidence>
<feature type="signal peptide" evidence="1">
    <location>
        <begin position="1"/>
        <end position="21"/>
    </location>
</feature>
<proteinExistence type="predicted"/>
<keyword evidence="1" id="KW-0732">Signal</keyword>
<name>A0A1P8WL40_9PLAN</name>